<dbReference type="Pfam" id="PF13410">
    <property type="entry name" value="GST_C_2"/>
    <property type="match status" value="1"/>
</dbReference>
<dbReference type="SFLD" id="SFLDG00358">
    <property type="entry name" value="Main_(cytGST)"/>
    <property type="match status" value="1"/>
</dbReference>
<dbReference type="EC" id="2.5.1.18" evidence="1"/>
<evidence type="ECO:0000259" key="5">
    <source>
        <dbReference type="PROSITE" id="PS50405"/>
    </source>
</evidence>
<sequence>MLTLHHLGISQSERVIWLLEELELPYALKHYTRDPVTLLSPPELKAVHPSGTAPLLTTEEGVTIAESGAIVQFILARYGNGRLAPAVQDADFAHYLYWFHFANGNLVPHLGRVMFFGLAGVAANHSAMGFAHERVTRALAMLNDRLAETPWLAGAEFSAADVMNVFGVTTMLHFSPWDLNPYPHILAWLERVSQRPAYQRARRKGDLA</sequence>
<organism evidence="6 7">
    <name type="scientific">Duganella sacchari</name>
    <dbReference type="NCBI Taxonomy" id="551987"/>
    <lineage>
        <taxon>Bacteria</taxon>
        <taxon>Pseudomonadati</taxon>
        <taxon>Pseudomonadota</taxon>
        <taxon>Betaproteobacteria</taxon>
        <taxon>Burkholderiales</taxon>
        <taxon>Oxalobacteraceae</taxon>
        <taxon>Telluria group</taxon>
        <taxon>Duganella</taxon>
    </lineage>
</organism>
<dbReference type="PANTHER" id="PTHR44051:SF9">
    <property type="entry name" value="GLUTATHIONE S-TRANSFERASE 1"/>
    <property type="match status" value="1"/>
</dbReference>
<evidence type="ECO:0000256" key="1">
    <source>
        <dbReference type="ARBA" id="ARBA00012452"/>
    </source>
</evidence>
<dbReference type="AlphaFoldDB" id="A0A1M7RAQ9"/>
<dbReference type="GO" id="GO:0004601">
    <property type="term" value="F:peroxidase activity"/>
    <property type="evidence" value="ECO:0007669"/>
    <property type="project" value="UniProtKB-ARBA"/>
</dbReference>
<dbReference type="SFLD" id="SFLDS00019">
    <property type="entry name" value="Glutathione_Transferase_(cytos"/>
    <property type="match status" value="1"/>
</dbReference>
<evidence type="ECO:0000313" key="7">
    <source>
        <dbReference type="Proteomes" id="UP000184339"/>
    </source>
</evidence>
<dbReference type="OrthoDB" id="9810080at2"/>
<accession>A0A1M7RAQ9</accession>
<dbReference type="Pfam" id="PF13409">
    <property type="entry name" value="GST_N_2"/>
    <property type="match status" value="1"/>
</dbReference>
<dbReference type="Gene3D" id="1.20.1050.10">
    <property type="match status" value="1"/>
</dbReference>
<dbReference type="PROSITE" id="PS50404">
    <property type="entry name" value="GST_NTER"/>
    <property type="match status" value="1"/>
</dbReference>
<proteinExistence type="predicted"/>
<feature type="domain" description="GST N-terminal" evidence="4">
    <location>
        <begin position="1"/>
        <end position="82"/>
    </location>
</feature>
<evidence type="ECO:0000313" key="6">
    <source>
        <dbReference type="EMBL" id="SHN43281.1"/>
    </source>
</evidence>
<dbReference type="SFLD" id="SFLDG01150">
    <property type="entry name" value="Main.1:_Beta-like"/>
    <property type="match status" value="1"/>
</dbReference>
<evidence type="ECO:0000256" key="2">
    <source>
        <dbReference type="ARBA" id="ARBA00022679"/>
    </source>
</evidence>
<reference evidence="7" key="1">
    <citation type="submission" date="2016-11" db="EMBL/GenBank/DDBJ databases">
        <authorList>
            <person name="Varghese N."/>
            <person name="Submissions S."/>
        </authorList>
    </citation>
    <scope>NUCLEOTIDE SEQUENCE [LARGE SCALE GENOMIC DNA]</scope>
    <source>
        <strain evidence="7">Sac-22</strain>
    </source>
</reference>
<dbReference type="SUPFAM" id="SSF47616">
    <property type="entry name" value="GST C-terminal domain-like"/>
    <property type="match status" value="1"/>
</dbReference>
<dbReference type="FunFam" id="3.40.30.10:FF:000156">
    <property type="entry name" value="Glutathione S-transferase 1"/>
    <property type="match status" value="1"/>
</dbReference>
<dbReference type="EMBL" id="FRCX01000016">
    <property type="protein sequence ID" value="SHN43281.1"/>
    <property type="molecule type" value="Genomic_DNA"/>
</dbReference>
<evidence type="ECO:0000256" key="3">
    <source>
        <dbReference type="ARBA" id="ARBA00047960"/>
    </source>
</evidence>
<dbReference type="PANTHER" id="PTHR44051">
    <property type="entry name" value="GLUTATHIONE S-TRANSFERASE-RELATED"/>
    <property type="match status" value="1"/>
</dbReference>
<dbReference type="InterPro" id="IPR036282">
    <property type="entry name" value="Glutathione-S-Trfase_C_sf"/>
</dbReference>
<keyword evidence="2 6" id="KW-0808">Transferase</keyword>
<dbReference type="STRING" id="551987.SAMN05192549_11659"/>
<feature type="domain" description="GST C-terminal" evidence="5">
    <location>
        <begin position="88"/>
        <end position="208"/>
    </location>
</feature>
<gene>
    <name evidence="6" type="ORF">SAMN05192549_11659</name>
</gene>
<comment type="catalytic activity">
    <reaction evidence="3">
        <text>RX + glutathione = an S-substituted glutathione + a halide anion + H(+)</text>
        <dbReference type="Rhea" id="RHEA:16437"/>
        <dbReference type="ChEBI" id="CHEBI:15378"/>
        <dbReference type="ChEBI" id="CHEBI:16042"/>
        <dbReference type="ChEBI" id="CHEBI:17792"/>
        <dbReference type="ChEBI" id="CHEBI:57925"/>
        <dbReference type="ChEBI" id="CHEBI:90779"/>
        <dbReference type="EC" id="2.5.1.18"/>
    </reaction>
</comment>
<dbReference type="InterPro" id="IPR004045">
    <property type="entry name" value="Glutathione_S-Trfase_N"/>
</dbReference>
<keyword evidence="7" id="KW-1185">Reference proteome</keyword>
<evidence type="ECO:0000259" key="4">
    <source>
        <dbReference type="PROSITE" id="PS50404"/>
    </source>
</evidence>
<dbReference type="CDD" id="cd03046">
    <property type="entry name" value="GST_N_GTT1_like"/>
    <property type="match status" value="1"/>
</dbReference>
<dbReference type="GO" id="GO:0005737">
    <property type="term" value="C:cytoplasm"/>
    <property type="evidence" value="ECO:0007669"/>
    <property type="project" value="UniProtKB-ARBA"/>
</dbReference>
<dbReference type="RefSeq" id="WP_072789398.1">
    <property type="nucleotide sequence ID" value="NZ_FRCX01000016.1"/>
</dbReference>
<dbReference type="GO" id="GO:0004364">
    <property type="term" value="F:glutathione transferase activity"/>
    <property type="evidence" value="ECO:0007669"/>
    <property type="project" value="UniProtKB-EC"/>
</dbReference>
<name>A0A1M7RAQ9_9BURK</name>
<dbReference type="SUPFAM" id="SSF52833">
    <property type="entry name" value="Thioredoxin-like"/>
    <property type="match status" value="1"/>
</dbReference>
<dbReference type="Proteomes" id="UP000184339">
    <property type="component" value="Unassembled WGS sequence"/>
</dbReference>
<protein>
    <recommendedName>
        <fullName evidence="1">glutathione transferase</fullName>
        <ecNumber evidence="1">2.5.1.18</ecNumber>
    </recommendedName>
</protein>
<dbReference type="PROSITE" id="PS50405">
    <property type="entry name" value="GST_CTER"/>
    <property type="match status" value="1"/>
</dbReference>
<dbReference type="InterPro" id="IPR010987">
    <property type="entry name" value="Glutathione-S-Trfase_C-like"/>
</dbReference>
<dbReference type="InterPro" id="IPR040079">
    <property type="entry name" value="Glutathione_S-Trfase"/>
</dbReference>
<dbReference type="InterPro" id="IPR036249">
    <property type="entry name" value="Thioredoxin-like_sf"/>
</dbReference>
<dbReference type="Gene3D" id="3.40.30.10">
    <property type="entry name" value="Glutaredoxin"/>
    <property type="match status" value="1"/>
</dbReference>